<feature type="compositionally biased region" description="Polar residues" evidence="1">
    <location>
        <begin position="219"/>
        <end position="231"/>
    </location>
</feature>
<organism evidence="2 3">
    <name type="scientific">Symbiodinium microadriaticum</name>
    <name type="common">Dinoflagellate</name>
    <name type="synonym">Zooxanthella microadriatica</name>
    <dbReference type="NCBI Taxonomy" id="2951"/>
    <lineage>
        <taxon>Eukaryota</taxon>
        <taxon>Sar</taxon>
        <taxon>Alveolata</taxon>
        <taxon>Dinophyceae</taxon>
        <taxon>Suessiales</taxon>
        <taxon>Symbiodiniaceae</taxon>
        <taxon>Symbiodinium</taxon>
    </lineage>
</organism>
<feature type="compositionally biased region" description="Basic and acidic residues" evidence="1">
    <location>
        <begin position="334"/>
        <end position="344"/>
    </location>
</feature>
<feature type="compositionally biased region" description="Basic and acidic residues" evidence="1">
    <location>
        <begin position="371"/>
        <end position="384"/>
    </location>
</feature>
<evidence type="ECO:0000313" key="2">
    <source>
        <dbReference type="EMBL" id="OLP92539.1"/>
    </source>
</evidence>
<dbReference type="Proteomes" id="UP000186817">
    <property type="component" value="Unassembled WGS sequence"/>
</dbReference>
<comment type="caution">
    <text evidence="2">The sequence shown here is derived from an EMBL/GenBank/DDBJ whole genome shotgun (WGS) entry which is preliminary data.</text>
</comment>
<evidence type="ECO:0000313" key="3">
    <source>
        <dbReference type="Proteomes" id="UP000186817"/>
    </source>
</evidence>
<dbReference type="OrthoDB" id="439284at2759"/>
<dbReference type="EMBL" id="LSRX01000618">
    <property type="protein sequence ID" value="OLP92539.1"/>
    <property type="molecule type" value="Genomic_DNA"/>
</dbReference>
<keyword evidence="3" id="KW-1185">Reference proteome</keyword>
<feature type="region of interest" description="Disordered" evidence="1">
    <location>
        <begin position="209"/>
        <end position="389"/>
    </location>
</feature>
<protein>
    <submittedName>
        <fullName evidence="2">Uncharacterized protein</fullName>
    </submittedName>
</protein>
<gene>
    <name evidence="2" type="ORF">AK812_SmicGene25636</name>
</gene>
<name>A0A1Q9DBM0_SYMMI</name>
<accession>A0A1Q9DBM0</accession>
<evidence type="ECO:0000256" key="1">
    <source>
        <dbReference type="SAM" id="MobiDB-lite"/>
    </source>
</evidence>
<dbReference type="AlphaFoldDB" id="A0A1Q9DBM0"/>
<reference evidence="2 3" key="1">
    <citation type="submission" date="2016-02" db="EMBL/GenBank/DDBJ databases">
        <title>Genome analysis of coral dinoflagellate symbionts highlights evolutionary adaptations to a symbiotic lifestyle.</title>
        <authorList>
            <person name="Aranda M."/>
            <person name="Li Y."/>
            <person name="Liew Y.J."/>
            <person name="Baumgarten S."/>
            <person name="Simakov O."/>
            <person name="Wilson M."/>
            <person name="Piel J."/>
            <person name="Ashoor H."/>
            <person name="Bougouffa S."/>
            <person name="Bajic V.B."/>
            <person name="Ryu T."/>
            <person name="Ravasi T."/>
            <person name="Bayer T."/>
            <person name="Micklem G."/>
            <person name="Kim H."/>
            <person name="Bhak J."/>
            <person name="Lajeunesse T.C."/>
            <person name="Voolstra C.R."/>
        </authorList>
    </citation>
    <scope>NUCLEOTIDE SEQUENCE [LARGE SCALE GENOMIC DNA]</scope>
    <source>
        <strain evidence="2 3">CCMP2467</strain>
    </source>
</reference>
<sequence>MVEASESGESGDLVFSASRGEQSAYLLAPRQGCGSFVNLVRNREAFVSFMRQVLHLIEKVEGHQSYHLRVSAGSEPSTGSGRGGRFLPPLSDQLAAHIRQAGFSVFVFADSDRKREPPDADNLLSLDALVDYMDASGRQVQLPITSRDITLRAGAFTRCVLDAQGRPILVVVPNRCVQFQSECSDDELAELWSLALDVIDDQRGQKAIASVPSGPTIPATRSSPRVETSVGTLGPAEKRKDGPYARLYAVQVMPGAERPSPGQARVRGASSGTDSGGKGSASEGRGKGTSAQRVLGRGQSPHSESSTPSLMPPNPAMAAHAWSTDESSPDEAAEDRFLFGEETRSSSGGYMKRRRSSRAAGSERSVPSESSTREDQAGRNERSSPHRRSLLESLTEGVANLWARPEAPQATPPSSRVVSMLSPTSAAMQVAVEPEQRCERNLFLLSSDLNANTKDEHYHQGTIFQGTIFQGTISQDIQDNFAAHSQRSASSSSSTLLRPAATGADRYKTPAMPATFKFPKNISKYAVDWSAIEVERYPIQDDMKMFIQALASSAKFRIHGGVLLEHNPSWDRGTEATEETMRRYYYLVSSDLALKDPPLPTKSERILFWSHATDVGSLWSMLRNRDMLPMSAHGVASFGCNIFYALGHEVCGGEEDEYNIARVLYNTSKSAKNLASVVVGGKAWGSLRKVYGGSVETARVATEEDEVLKDSNAKAYCVSRNRYSFNYIAFEQLAQPPSTARGLINQYLRAANLKPPGRQALF</sequence>
<proteinExistence type="predicted"/>
<feature type="compositionally biased region" description="Polar residues" evidence="1">
    <location>
        <begin position="300"/>
        <end position="309"/>
    </location>
</feature>